<sequence>MKFIHAITLLALPAFVLGAENDTASDKDNIPDFTKLTDLDSLISTLPTCEQGCTKESFLKIFNTKPLLPANCTAITGAKGEAIDWKCPCQALGRSLSVPDPKIFDTDEKLSELGKVLEDISKEVEACAQKVEQQPECKDKETESEEHTMKFKEFCEGLLGVKFVAPEDDEETDDADGKANTDGGSKSDNKKDNKNTDSANKTSGSGVVGVNGLASIAVVGFVALLSVLA</sequence>
<evidence type="ECO:0000256" key="1">
    <source>
        <dbReference type="SAM" id="MobiDB-lite"/>
    </source>
</evidence>
<keyword evidence="2" id="KW-0812">Transmembrane</keyword>
<accession>A0A3N4HUY8</accession>
<evidence type="ECO:0008006" key="6">
    <source>
        <dbReference type="Google" id="ProtNLM"/>
    </source>
</evidence>
<name>A0A3N4HUY8_ASCIM</name>
<keyword evidence="3" id="KW-0732">Signal</keyword>
<keyword evidence="2" id="KW-1133">Transmembrane helix</keyword>
<feature type="transmembrane region" description="Helical" evidence="2">
    <location>
        <begin position="208"/>
        <end position="228"/>
    </location>
</feature>
<evidence type="ECO:0000313" key="5">
    <source>
        <dbReference type="Proteomes" id="UP000275078"/>
    </source>
</evidence>
<proteinExistence type="predicted"/>
<evidence type="ECO:0000256" key="3">
    <source>
        <dbReference type="SAM" id="SignalP"/>
    </source>
</evidence>
<dbReference type="Proteomes" id="UP000275078">
    <property type="component" value="Unassembled WGS sequence"/>
</dbReference>
<evidence type="ECO:0000313" key="4">
    <source>
        <dbReference type="EMBL" id="RPA76886.1"/>
    </source>
</evidence>
<feature type="compositionally biased region" description="Basic and acidic residues" evidence="1">
    <location>
        <begin position="175"/>
        <end position="195"/>
    </location>
</feature>
<organism evidence="4 5">
    <name type="scientific">Ascobolus immersus RN42</name>
    <dbReference type="NCBI Taxonomy" id="1160509"/>
    <lineage>
        <taxon>Eukaryota</taxon>
        <taxon>Fungi</taxon>
        <taxon>Dikarya</taxon>
        <taxon>Ascomycota</taxon>
        <taxon>Pezizomycotina</taxon>
        <taxon>Pezizomycetes</taxon>
        <taxon>Pezizales</taxon>
        <taxon>Ascobolaceae</taxon>
        <taxon>Ascobolus</taxon>
    </lineage>
</organism>
<dbReference type="EMBL" id="ML119735">
    <property type="protein sequence ID" value="RPA76886.1"/>
    <property type="molecule type" value="Genomic_DNA"/>
</dbReference>
<feature type="region of interest" description="Disordered" evidence="1">
    <location>
        <begin position="168"/>
        <end position="205"/>
    </location>
</feature>
<evidence type="ECO:0000256" key="2">
    <source>
        <dbReference type="SAM" id="Phobius"/>
    </source>
</evidence>
<keyword evidence="5" id="KW-1185">Reference proteome</keyword>
<feature type="signal peptide" evidence="3">
    <location>
        <begin position="1"/>
        <end position="18"/>
    </location>
</feature>
<dbReference type="AlphaFoldDB" id="A0A3N4HUY8"/>
<feature type="chain" id="PRO_5018132673" description="Extracellular membrane protein CFEM domain-containing protein" evidence="3">
    <location>
        <begin position="19"/>
        <end position="229"/>
    </location>
</feature>
<keyword evidence="2" id="KW-0472">Membrane</keyword>
<gene>
    <name evidence="4" type="ORF">BJ508DRAFT_330665</name>
</gene>
<protein>
    <recommendedName>
        <fullName evidence="6">Extracellular membrane protein CFEM domain-containing protein</fullName>
    </recommendedName>
</protein>
<reference evidence="4 5" key="1">
    <citation type="journal article" date="2018" name="Nat. Ecol. Evol.">
        <title>Pezizomycetes genomes reveal the molecular basis of ectomycorrhizal truffle lifestyle.</title>
        <authorList>
            <person name="Murat C."/>
            <person name="Payen T."/>
            <person name="Noel B."/>
            <person name="Kuo A."/>
            <person name="Morin E."/>
            <person name="Chen J."/>
            <person name="Kohler A."/>
            <person name="Krizsan K."/>
            <person name="Balestrini R."/>
            <person name="Da Silva C."/>
            <person name="Montanini B."/>
            <person name="Hainaut M."/>
            <person name="Levati E."/>
            <person name="Barry K.W."/>
            <person name="Belfiori B."/>
            <person name="Cichocki N."/>
            <person name="Clum A."/>
            <person name="Dockter R.B."/>
            <person name="Fauchery L."/>
            <person name="Guy J."/>
            <person name="Iotti M."/>
            <person name="Le Tacon F."/>
            <person name="Lindquist E.A."/>
            <person name="Lipzen A."/>
            <person name="Malagnac F."/>
            <person name="Mello A."/>
            <person name="Molinier V."/>
            <person name="Miyauchi S."/>
            <person name="Poulain J."/>
            <person name="Riccioni C."/>
            <person name="Rubini A."/>
            <person name="Sitrit Y."/>
            <person name="Splivallo R."/>
            <person name="Traeger S."/>
            <person name="Wang M."/>
            <person name="Zifcakova L."/>
            <person name="Wipf D."/>
            <person name="Zambonelli A."/>
            <person name="Paolocci F."/>
            <person name="Nowrousian M."/>
            <person name="Ottonello S."/>
            <person name="Baldrian P."/>
            <person name="Spatafora J.W."/>
            <person name="Henrissat B."/>
            <person name="Nagy L.G."/>
            <person name="Aury J.M."/>
            <person name="Wincker P."/>
            <person name="Grigoriev I.V."/>
            <person name="Bonfante P."/>
            <person name="Martin F.M."/>
        </authorList>
    </citation>
    <scope>NUCLEOTIDE SEQUENCE [LARGE SCALE GENOMIC DNA]</scope>
    <source>
        <strain evidence="4 5">RN42</strain>
    </source>
</reference>